<accession>A0AAW1YHN7</accession>
<evidence type="ECO:0000256" key="13">
    <source>
        <dbReference type="ARBA" id="ARBA00023136"/>
    </source>
</evidence>
<evidence type="ECO:0000256" key="16">
    <source>
        <dbReference type="SAM" id="Phobius"/>
    </source>
</evidence>
<dbReference type="InterPro" id="IPR003674">
    <property type="entry name" value="Oligo_trans_STT3"/>
</dbReference>
<proteinExistence type="inferred from homology"/>
<evidence type="ECO:0000256" key="5">
    <source>
        <dbReference type="ARBA" id="ARBA00010810"/>
    </source>
</evidence>
<dbReference type="GO" id="GO:0012505">
    <property type="term" value="C:endomembrane system"/>
    <property type="evidence" value="ECO:0007669"/>
    <property type="project" value="UniProtKB-SubCell"/>
</dbReference>
<comment type="cofactor">
    <cofactor evidence="2">
        <name>Mg(2+)</name>
        <dbReference type="ChEBI" id="CHEBI:18420"/>
    </cofactor>
</comment>
<dbReference type="PANTHER" id="PTHR13872:SF48">
    <property type="entry name" value="DOLICHYL-DIPHOSPHOOLIGOSACCHARIDE--PROTEIN GLYCOSYLTRANSFERASE SUBUNIT STT3A"/>
    <property type="match status" value="1"/>
</dbReference>
<feature type="transmembrane region" description="Helical" evidence="16">
    <location>
        <begin position="160"/>
        <end position="184"/>
    </location>
</feature>
<keyword evidence="8" id="KW-0808">Transferase</keyword>
<evidence type="ECO:0000313" key="19">
    <source>
        <dbReference type="Proteomes" id="UP001457282"/>
    </source>
</evidence>
<sequence length="475" mass="52624">MMQSYIEDDHPYLLVSSFLTKNGIYDFWNWFDDRTWYPLGRVIGGTVYPGLTLTAGTLWWLLNSLNIPLSVETICVFTAPIFSAFTSWATYLLTREVKGSGAGLTAAALIAMVPSYISRSVAGSYDNEAVAIFALIFTFYLYIKTLNTGSLFYATFNALAYFYMVCSWGGYTFIINLIPMHVLMCIVTGRYSSRLYIAYAPLVVLGTLLAALVPVVGFNAVMTSEHFASFLVFIMIHVVAFVYYIKGVLTLKCSKIVCCAVIAVLVALVASKPYKGMEWAKSKSYLILVQFQLALLHAFLPLSDASSFVILYIVTSVYFSGVMVRLMLVLAPAACITSGIALSEAFEVFTRSIKFQLPGLPGISPVDAGETSSDSTVPLNERLRQIKRLLVLPFEGSILAIFLLVLLGAFYVVHCVWAAAEAYSAPSIVLTSHSHDGLHVFDDFREAYAWLSHNTEVDDKVASWWDYGYQNHCHG</sequence>
<dbReference type="EMBL" id="JBEDUW010000001">
    <property type="protein sequence ID" value="KAK9947820.1"/>
    <property type="molecule type" value="Genomic_DNA"/>
</dbReference>
<comment type="pathway">
    <text evidence="4">Protein modification; protein glycosylation.</text>
</comment>
<feature type="transmembrane region" description="Helical" evidence="16">
    <location>
        <begin position="99"/>
        <end position="117"/>
    </location>
</feature>
<feature type="transmembrane region" description="Helical" evidence="16">
    <location>
        <begin position="129"/>
        <end position="154"/>
    </location>
</feature>
<dbReference type="Gene3D" id="3.40.50.12610">
    <property type="match status" value="1"/>
</dbReference>
<feature type="transmembrane region" description="Helical" evidence="16">
    <location>
        <begin position="227"/>
        <end position="244"/>
    </location>
</feature>
<evidence type="ECO:0000256" key="10">
    <source>
        <dbReference type="ARBA" id="ARBA00022723"/>
    </source>
</evidence>
<evidence type="ECO:0000256" key="1">
    <source>
        <dbReference type="ARBA" id="ARBA00001936"/>
    </source>
</evidence>
<feature type="transmembrane region" description="Helical" evidence="16">
    <location>
        <begin position="398"/>
        <end position="420"/>
    </location>
</feature>
<dbReference type="Pfam" id="PF02516">
    <property type="entry name" value="STT3"/>
    <property type="match status" value="1"/>
</dbReference>
<evidence type="ECO:0000256" key="4">
    <source>
        <dbReference type="ARBA" id="ARBA00004922"/>
    </source>
</evidence>
<dbReference type="PANTHER" id="PTHR13872">
    <property type="entry name" value="DOLICHYL-DIPHOSPHOOLIGOSACCHARIDE--PROTEIN GLYCOSYLTRANSFERASE SUBUNIT"/>
    <property type="match status" value="1"/>
</dbReference>
<dbReference type="AlphaFoldDB" id="A0AAW1YHN7"/>
<evidence type="ECO:0000256" key="6">
    <source>
        <dbReference type="ARBA" id="ARBA00012605"/>
    </source>
</evidence>
<keyword evidence="13 16" id="KW-0472">Membrane</keyword>
<feature type="transmembrane region" description="Helical" evidence="16">
    <location>
        <begin position="43"/>
        <end position="62"/>
    </location>
</feature>
<keyword evidence="7" id="KW-0328">Glycosyltransferase</keyword>
<dbReference type="InterPro" id="IPR048307">
    <property type="entry name" value="STT3_N"/>
</dbReference>
<keyword evidence="9 16" id="KW-0812">Transmembrane</keyword>
<feature type="transmembrane region" description="Helical" evidence="16">
    <location>
        <begin position="256"/>
        <end position="274"/>
    </location>
</feature>
<evidence type="ECO:0000259" key="17">
    <source>
        <dbReference type="Pfam" id="PF02516"/>
    </source>
</evidence>
<dbReference type="GO" id="GO:0016020">
    <property type="term" value="C:membrane"/>
    <property type="evidence" value="ECO:0007669"/>
    <property type="project" value="InterPro"/>
</dbReference>
<evidence type="ECO:0000313" key="18">
    <source>
        <dbReference type="EMBL" id="KAK9947820.1"/>
    </source>
</evidence>
<reference evidence="18 19" key="1">
    <citation type="journal article" date="2023" name="G3 (Bethesda)">
        <title>A chromosome-length genome assembly and annotation of blackberry (Rubus argutus, cv. 'Hillquist').</title>
        <authorList>
            <person name="Bruna T."/>
            <person name="Aryal R."/>
            <person name="Dudchenko O."/>
            <person name="Sargent D.J."/>
            <person name="Mead D."/>
            <person name="Buti M."/>
            <person name="Cavallini A."/>
            <person name="Hytonen T."/>
            <person name="Andres J."/>
            <person name="Pham M."/>
            <person name="Weisz D."/>
            <person name="Mascagni F."/>
            <person name="Usai G."/>
            <person name="Natali L."/>
            <person name="Bassil N."/>
            <person name="Fernandez G.E."/>
            <person name="Lomsadze A."/>
            <person name="Armour M."/>
            <person name="Olukolu B."/>
            <person name="Poorten T."/>
            <person name="Britton C."/>
            <person name="Davik J."/>
            <person name="Ashrafi H."/>
            <person name="Aiden E.L."/>
            <person name="Borodovsky M."/>
            <person name="Worthington M."/>
        </authorList>
    </citation>
    <scope>NUCLEOTIDE SEQUENCE [LARGE SCALE GENOMIC DNA]</scope>
    <source>
        <strain evidence="18">PI 553951</strain>
    </source>
</reference>
<keyword evidence="14" id="KW-0464">Manganese</keyword>
<evidence type="ECO:0000256" key="7">
    <source>
        <dbReference type="ARBA" id="ARBA00022676"/>
    </source>
</evidence>
<evidence type="ECO:0000256" key="14">
    <source>
        <dbReference type="ARBA" id="ARBA00023211"/>
    </source>
</evidence>
<feature type="transmembrane region" description="Helical" evidence="16">
    <location>
        <begin position="294"/>
        <end position="314"/>
    </location>
</feature>
<feature type="transmembrane region" description="Helical" evidence="16">
    <location>
        <begin position="74"/>
        <end position="93"/>
    </location>
</feature>
<organism evidence="18 19">
    <name type="scientific">Rubus argutus</name>
    <name type="common">Southern blackberry</name>
    <dbReference type="NCBI Taxonomy" id="59490"/>
    <lineage>
        <taxon>Eukaryota</taxon>
        <taxon>Viridiplantae</taxon>
        <taxon>Streptophyta</taxon>
        <taxon>Embryophyta</taxon>
        <taxon>Tracheophyta</taxon>
        <taxon>Spermatophyta</taxon>
        <taxon>Magnoliopsida</taxon>
        <taxon>eudicotyledons</taxon>
        <taxon>Gunneridae</taxon>
        <taxon>Pentapetalae</taxon>
        <taxon>rosids</taxon>
        <taxon>fabids</taxon>
        <taxon>Rosales</taxon>
        <taxon>Rosaceae</taxon>
        <taxon>Rosoideae</taxon>
        <taxon>Rosoideae incertae sedis</taxon>
        <taxon>Rubus</taxon>
    </lineage>
</organism>
<gene>
    <name evidence="18" type="ORF">M0R45_003423</name>
</gene>
<evidence type="ECO:0000256" key="9">
    <source>
        <dbReference type="ARBA" id="ARBA00022692"/>
    </source>
</evidence>
<evidence type="ECO:0000256" key="11">
    <source>
        <dbReference type="ARBA" id="ARBA00022842"/>
    </source>
</evidence>
<evidence type="ECO:0000256" key="2">
    <source>
        <dbReference type="ARBA" id="ARBA00001946"/>
    </source>
</evidence>
<keyword evidence="11" id="KW-0460">Magnesium</keyword>
<dbReference type="GO" id="GO:0004579">
    <property type="term" value="F:dolichyl-diphosphooligosaccharide-protein glycotransferase activity"/>
    <property type="evidence" value="ECO:0007669"/>
    <property type="project" value="UniProtKB-EC"/>
</dbReference>
<dbReference type="EC" id="2.4.99.18" evidence="6"/>
<evidence type="ECO:0000256" key="15">
    <source>
        <dbReference type="ARBA" id="ARBA00048829"/>
    </source>
</evidence>
<keyword evidence="19" id="KW-1185">Reference proteome</keyword>
<dbReference type="GO" id="GO:0046872">
    <property type="term" value="F:metal ion binding"/>
    <property type="evidence" value="ECO:0007669"/>
    <property type="project" value="UniProtKB-KW"/>
</dbReference>
<name>A0AAW1YHN7_RUBAR</name>
<keyword evidence="10" id="KW-0479">Metal-binding</keyword>
<keyword evidence="12 16" id="KW-1133">Transmembrane helix</keyword>
<evidence type="ECO:0000256" key="8">
    <source>
        <dbReference type="ARBA" id="ARBA00022679"/>
    </source>
</evidence>
<comment type="caution">
    <text evidence="18">The sequence shown here is derived from an EMBL/GenBank/DDBJ whole genome shotgun (WGS) entry which is preliminary data.</text>
</comment>
<comment type="cofactor">
    <cofactor evidence="1">
        <name>Mn(2+)</name>
        <dbReference type="ChEBI" id="CHEBI:29035"/>
    </cofactor>
</comment>
<comment type="similarity">
    <text evidence="5">Belongs to the STT3 family.</text>
</comment>
<dbReference type="Proteomes" id="UP001457282">
    <property type="component" value="Unassembled WGS sequence"/>
</dbReference>
<evidence type="ECO:0000256" key="3">
    <source>
        <dbReference type="ARBA" id="ARBA00004127"/>
    </source>
</evidence>
<comment type="catalytic activity">
    <reaction evidence="15">
        <text>a di-trans,poly-cis-dolichyl diphosphooligosaccharide + L-asparaginyl-[protein] = N(4)-(oligosaccharide-(1-&gt;4)-N-acetyl-beta-D-glucosaminyl-(1-&gt;4)-N-acetyl-beta-D-glucosaminyl)-L-asparaginyl-[protein] + a di-trans,poly-cis-dolichyl diphosphate + H(+)</text>
        <dbReference type="Rhea" id="RHEA:22980"/>
        <dbReference type="Rhea" id="RHEA-COMP:12804"/>
        <dbReference type="Rhea" id="RHEA-COMP:12805"/>
        <dbReference type="Rhea" id="RHEA-COMP:19506"/>
        <dbReference type="Rhea" id="RHEA-COMP:19509"/>
        <dbReference type="ChEBI" id="CHEBI:15378"/>
        <dbReference type="ChEBI" id="CHEBI:50347"/>
        <dbReference type="ChEBI" id="CHEBI:57497"/>
        <dbReference type="ChEBI" id="CHEBI:57570"/>
        <dbReference type="ChEBI" id="CHEBI:132529"/>
        <dbReference type="EC" id="2.4.99.18"/>
    </reaction>
</comment>
<evidence type="ECO:0000256" key="12">
    <source>
        <dbReference type="ARBA" id="ARBA00022989"/>
    </source>
</evidence>
<comment type="subcellular location">
    <subcellularLocation>
        <location evidence="3">Endomembrane system</location>
        <topology evidence="3">Multi-pass membrane protein</topology>
    </subcellularLocation>
</comment>
<feature type="transmembrane region" description="Helical" evidence="16">
    <location>
        <begin position="326"/>
        <end position="346"/>
    </location>
</feature>
<protein>
    <recommendedName>
        <fullName evidence="6">dolichyl-diphosphooligosaccharide--protein glycotransferase</fullName>
        <ecNumber evidence="6">2.4.99.18</ecNumber>
    </recommendedName>
</protein>
<feature type="domain" description="Oligosaccharyl transferase STT3 N-terminal" evidence="17">
    <location>
        <begin position="15"/>
        <end position="258"/>
    </location>
</feature>
<feature type="transmembrane region" description="Helical" evidence="16">
    <location>
        <begin position="196"/>
        <end position="221"/>
    </location>
</feature>